<dbReference type="AlphaFoldDB" id="A0A250X0N2"/>
<dbReference type="GO" id="GO:0051287">
    <property type="term" value="F:NAD binding"/>
    <property type="evidence" value="ECO:0007669"/>
    <property type="project" value="TreeGrafter"/>
</dbReference>
<keyword evidence="5" id="KW-1185">Reference proteome</keyword>
<dbReference type="InterPro" id="IPR000086">
    <property type="entry name" value="NUDIX_hydrolase_dom"/>
</dbReference>
<dbReference type="PANTHER" id="PTHR13994:SF13">
    <property type="entry name" value="FI03680P"/>
    <property type="match status" value="1"/>
</dbReference>
<dbReference type="EMBL" id="BEGY01000016">
    <property type="protein sequence ID" value="GAX76310.1"/>
    <property type="molecule type" value="Genomic_DNA"/>
</dbReference>
<protein>
    <recommendedName>
        <fullName evidence="3">Nudix hydrolase domain-containing protein</fullName>
    </recommendedName>
</protein>
<feature type="domain" description="Nudix hydrolase" evidence="3">
    <location>
        <begin position="142"/>
        <end position="274"/>
    </location>
</feature>
<keyword evidence="2" id="KW-0378">Hydrolase</keyword>
<gene>
    <name evidence="4" type="ORF">CEUSTIGMA_g3756.t1</name>
</gene>
<dbReference type="CDD" id="cd04670">
    <property type="entry name" value="NUDIX_ASFGF2_Nudt6"/>
    <property type="match status" value="1"/>
</dbReference>
<dbReference type="PRINTS" id="PR01356">
    <property type="entry name" value="GFGPROTEIN"/>
</dbReference>
<dbReference type="PROSITE" id="PS51462">
    <property type="entry name" value="NUDIX"/>
    <property type="match status" value="1"/>
</dbReference>
<dbReference type="GO" id="GO:0035529">
    <property type="term" value="F:NADH pyrophosphatase activity"/>
    <property type="evidence" value="ECO:0007669"/>
    <property type="project" value="TreeGrafter"/>
</dbReference>
<evidence type="ECO:0000313" key="4">
    <source>
        <dbReference type="EMBL" id="GAX76310.1"/>
    </source>
</evidence>
<evidence type="ECO:0000313" key="5">
    <source>
        <dbReference type="Proteomes" id="UP000232323"/>
    </source>
</evidence>
<dbReference type="PANTHER" id="PTHR13994">
    <property type="entry name" value="NUDIX HYDROLASE RELATED"/>
    <property type="match status" value="1"/>
</dbReference>
<name>A0A250X0N2_9CHLO</name>
<dbReference type="Pfam" id="PF18290">
    <property type="entry name" value="Nudix_hydro"/>
    <property type="match status" value="1"/>
</dbReference>
<dbReference type="Gene3D" id="3.40.630.30">
    <property type="match status" value="1"/>
</dbReference>
<dbReference type="InterPro" id="IPR015797">
    <property type="entry name" value="NUDIX_hydrolase-like_dom_sf"/>
</dbReference>
<evidence type="ECO:0000256" key="2">
    <source>
        <dbReference type="ARBA" id="ARBA00022801"/>
    </source>
</evidence>
<dbReference type="Gene3D" id="3.90.79.10">
    <property type="entry name" value="Nucleoside Triphosphate Pyrophosphohydrolase"/>
    <property type="match status" value="1"/>
</dbReference>
<dbReference type="Pfam" id="PF00293">
    <property type="entry name" value="NUDIX"/>
    <property type="match status" value="1"/>
</dbReference>
<comment type="similarity">
    <text evidence="1">Belongs to the Nudix hydrolase family.</text>
</comment>
<dbReference type="GO" id="GO:0047631">
    <property type="term" value="F:ADP-ribose diphosphatase activity"/>
    <property type="evidence" value="ECO:0007669"/>
    <property type="project" value="TreeGrafter"/>
</dbReference>
<evidence type="ECO:0000259" key="3">
    <source>
        <dbReference type="PROSITE" id="PS51462"/>
    </source>
</evidence>
<evidence type="ECO:0000256" key="1">
    <source>
        <dbReference type="ARBA" id="ARBA00005582"/>
    </source>
</evidence>
<sequence>MQCQASKLLVTGCWQRARVATQLTSHRKSVSVNSVMASDNPDTNLVPAPLTWREDAYGGCIVDTGRIPSSPTAFRTALTEAIQEWTALGKRGIWLKLLKDQAPLIPMTVELGFDFHHADPGHVMLTLWLPVDAPNTLPPNASHQVGVGALVLNEKGEMLVVQEKNGPLKNRNVWKMPTGLVLAGENLTDAVERELLEETGIFAKFESVLVIRQAHGFAFGKSDLFVLCALKLQPGQNELRIQESEIEAACWMPLDQYRQQSTFKGVLLYEKMVDRCIAFVEGRCKGLSALNLSATLPFSTRNREDLLIFPEDGST</sequence>
<organism evidence="4 5">
    <name type="scientific">Chlamydomonas eustigma</name>
    <dbReference type="NCBI Taxonomy" id="1157962"/>
    <lineage>
        <taxon>Eukaryota</taxon>
        <taxon>Viridiplantae</taxon>
        <taxon>Chlorophyta</taxon>
        <taxon>core chlorophytes</taxon>
        <taxon>Chlorophyceae</taxon>
        <taxon>CS clade</taxon>
        <taxon>Chlamydomonadales</taxon>
        <taxon>Chlamydomonadaceae</taxon>
        <taxon>Chlamydomonas</taxon>
    </lineage>
</organism>
<reference evidence="4 5" key="1">
    <citation type="submission" date="2017-08" db="EMBL/GenBank/DDBJ databases">
        <title>Acidophilic green algal genome provides insights into adaptation to an acidic environment.</title>
        <authorList>
            <person name="Hirooka S."/>
            <person name="Hirose Y."/>
            <person name="Kanesaki Y."/>
            <person name="Higuchi S."/>
            <person name="Fujiwara T."/>
            <person name="Onuma R."/>
            <person name="Era A."/>
            <person name="Ohbayashi R."/>
            <person name="Uzuka A."/>
            <person name="Nozaki H."/>
            <person name="Yoshikawa H."/>
            <person name="Miyagishima S.Y."/>
        </authorList>
    </citation>
    <scope>NUCLEOTIDE SEQUENCE [LARGE SCALE GENOMIC DNA]</scope>
    <source>
        <strain evidence="4 5">NIES-2499</strain>
    </source>
</reference>
<proteinExistence type="inferred from homology"/>
<comment type="caution">
    <text evidence="4">The sequence shown here is derived from an EMBL/GenBank/DDBJ whole genome shotgun (WGS) entry which is preliminary data.</text>
</comment>
<dbReference type="InterPro" id="IPR003293">
    <property type="entry name" value="Nudix_hydrolase6-like"/>
</dbReference>
<dbReference type="OrthoDB" id="447842at2759"/>
<accession>A0A250X0N2</accession>
<dbReference type="SUPFAM" id="SSF55811">
    <property type="entry name" value="Nudix"/>
    <property type="match status" value="1"/>
</dbReference>
<dbReference type="InterPro" id="IPR020084">
    <property type="entry name" value="NUDIX_hydrolase_CS"/>
</dbReference>
<dbReference type="PROSITE" id="PS00893">
    <property type="entry name" value="NUDIX_BOX"/>
    <property type="match status" value="1"/>
</dbReference>
<dbReference type="FunFam" id="3.90.79.10:FF:000015">
    <property type="entry name" value="Nudix hydrolase 8"/>
    <property type="match status" value="1"/>
</dbReference>
<dbReference type="InterPro" id="IPR040618">
    <property type="entry name" value="Pre-Nudix"/>
</dbReference>
<dbReference type="Proteomes" id="UP000232323">
    <property type="component" value="Unassembled WGS sequence"/>
</dbReference>